<dbReference type="PANTHER" id="PTHR45138">
    <property type="entry name" value="REGULATORY COMPONENTS OF SENSORY TRANSDUCTION SYSTEM"/>
    <property type="match status" value="1"/>
</dbReference>
<evidence type="ECO:0000313" key="6">
    <source>
        <dbReference type="EMBL" id="KRG58979.1"/>
    </source>
</evidence>
<dbReference type="InterPro" id="IPR013783">
    <property type="entry name" value="Ig-like_fold"/>
</dbReference>
<accession>A0A0R0C1V2</accession>
<comment type="catalytic activity">
    <reaction evidence="3">
        <text>2 GTP = 3',3'-c-di-GMP + 2 diphosphate</text>
        <dbReference type="Rhea" id="RHEA:24898"/>
        <dbReference type="ChEBI" id="CHEBI:33019"/>
        <dbReference type="ChEBI" id="CHEBI:37565"/>
        <dbReference type="ChEBI" id="CHEBI:58805"/>
        <dbReference type="EC" id="2.7.7.65"/>
    </reaction>
</comment>
<keyword evidence="7" id="KW-1185">Reference proteome</keyword>
<evidence type="ECO:0000313" key="7">
    <source>
        <dbReference type="Proteomes" id="UP000051254"/>
    </source>
</evidence>
<dbReference type="Gene3D" id="2.60.40.10">
    <property type="entry name" value="Immunoglobulins"/>
    <property type="match status" value="1"/>
</dbReference>
<gene>
    <name evidence="6" type="ORF">ABB25_05815</name>
</gene>
<dbReference type="Gene3D" id="2.130.10.10">
    <property type="entry name" value="YVTN repeat-like/Quinoprotein amine dehydrogenase"/>
    <property type="match status" value="3"/>
</dbReference>
<dbReference type="OrthoDB" id="176203at2"/>
<evidence type="ECO:0000259" key="5">
    <source>
        <dbReference type="PROSITE" id="PS50887"/>
    </source>
</evidence>
<dbReference type="SMART" id="SM00267">
    <property type="entry name" value="GGDEF"/>
    <property type="match status" value="1"/>
</dbReference>
<dbReference type="InterPro" id="IPR015943">
    <property type="entry name" value="WD40/YVTN_repeat-like_dom_sf"/>
</dbReference>
<dbReference type="FunFam" id="3.30.70.270:FF:000001">
    <property type="entry name" value="Diguanylate cyclase domain protein"/>
    <property type="match status" value="1"/>
</dbReference>
<reference evidence="6 7" key="1">
    <citation type="submission" date="2015-05" db="EMBL/GenBank/DDBJ databases">
        <title>Genome sequencing and analysis of members of genus Stenotrophomonas.</title>
        <authorList>
            <person name="Patil P.P."/>
            <person name="Midha S."/>
            <person name="Patil P.B."/>
        </authorList>
    </citation>
    <scope>NUCLEOTIDE SEQUENCE [LARGE SCALE GENOMIC DNA]</scope>
    <source>
        <strain evidence="6 7">DSM 17805</strain>
    </source>
</reference>
<organism evidence="6 7">
    <name type="scientific">Stenotrophomonas koreensis</name>
    <dbReference type="NCBI Taxonomy" id="266128"/>
    <lineage>
        <taxon>Bacteria</taxon>
        <taxon>Pseudomonadati</taxon>
        <taxon>Pseudomonadota</taxon>
        <taxon>Gammaproteobacteria</taxon>
        <taxon>Lysobacterales</taxon>
        <taxon>Lysobacteraceae</taxon>
        <taxon>Stenotrophomonas</taxon>
    </lineage>
</organism>
<comment type="cofactor">
    <cofactor evidence="1">
        <name>Mg(2+)</name>
        <dbReference type="ChEBI" id="CHEBI:18420"/>
    </cofactor>
</comment>
<dbReference type="PROSITE" id="PS50887">
    <property type="entry name" value="GGDEF"/>
    <property type="match status" value="1"/>
</dbReference>
<dbReference type="EMBL" id="LDJH01000008">
    <property type="protein sequence ID" value="KRG58979.1"/>
    <property type="molecule type" value="Genomic_DNA"/>
</dbReference>
<dbReference type="InterPro" id="IPR043128">
    <property type="entry name" value="Rev_trsase/Diguanyl_cyclase"/>
</dbReference>
<feature type="domain" description="GGDEF" evidence="5">
    <location>
        <begin position="835"/>
        <end position="970"/>
    </location>
</feature>
<dbReference type="GO" id="GO:1902201">
    <property type="term" value="P:negative regulation of bacterial-type flagellum-dependent cell motility"/>
    <property type="evidence" value="ECO:0007669"/>
    <property type="project" value="TreeGrafter"/>
</dbReference>
<dbReference type="AlphaFoldDB" id="A0A0R0C1V2"/>
<evidence type="ECO:0000256" key="2">
    <source>
        <dbReference type="ARBA" id="ARBA00012528"/>
    </source>
</evidence>
<dbReference type="Pfam" id="PF07495">
    <property type="entry name" value="Y_Y_Y"/>
    <property type="match status" value="1"/>
</dbReference>
<dbReference type="InterPro" id="IPR011110">
    <property type="entry name" value="Reg_prop"/>
</dbReference>
<dbReference type="InterPro" id="IPR050469">
    <property type="entry name" value="Diguanylate_Cyclase"/>
</dbReference>
<keyword evidence="4" id="KW-1133">Transmembrane helix</keyword>
<dbReference type="SUPFAM" id="SSF55073">
    <property type="entry name" value="Nucleotide cyclase"/>
    <property type="match status" value="1"/>
</dbReference>
<evidence type="ECO:0000256" key="3">
    <source>
        <dbReference type="ARBA" id="ARBA00034247"/>
    </source>
</evidence>
<dbReference type="GO" id="GO:0052621">
    <property type="term" value="F:diguanylate cyclase activity"/>
    <property type="evidence" value="ECO:0007669"/>
    <property type="project" value="UniProtKB-EC"/>
</dbReference>
<sequence>MNIVQQFDGIRRRGIALLCGLLAGVVALPLLALEPTRPIAHFSYVWYENQLPQGTVLSIAQQADGVLWLATYGGLVRHSGEGFQTIDPRIAPTLKSSAITAVAADGAHGLWVGTLNGGLYRYRGRALEPVALPAGIESVFGIVSDTSGALWLTTNAGVVRVVDGRPRLLGDADGFPPRGFYRAIVADPAGGVWIAADGVGVLRWRNQQARLYAQPDGLPSNAVYSLTVDAQGTAWAGTQAGPAYFDNGRFHRQPLAAALDDKRIYTLYADRAGAVWFAPLGMGLCRLAQGRFSCEQGLPGMRGETVRSMLEDREGNLWIGTTSSGLQRLSQSKLVTVVGSGASNAVRAVHQQPGGPLWVGTDGGGLARYREPRLVPADDYNRQLPSQLLRAITSDAQGQLWVGGTEGVTRFSPAGRARNFGLADGLPGTIVFALASAREGGMWTGTLQGLARIDGEQVHMLEQTRGDDIRALYQGEDGRLWIGLRSGLRCLSGGVLDSCGTDGLAGTSVFAFHPGANGEMWLGTSVGIMRVRDGKVSRYLANAGFHGDAVFALLDDGGGNFWFSSNRGIGQIARADLQALDTGALARVEPRWYGTADGMLNAQGNGASQTPAGRTEDGRLWFGTAKGVVVVDPARMQGNLQPPPVAIERMLANGGEVDLPEVAGLGPGIERLEFHFAAMSYLAPAAVRYRYRLEGFDRQWREAGDNRRAYYTNLPPGDYVFRVMASNNDGVWNEEGASVAFKLLPLWHQTWWVRLLGLLAGLGLLGGAVRWRLRAAGIRERQLTDEVARRTDALREANQQLALIAAQDALTGIANRREFNRCMVQAWQAHAHSGDPLSVLLVDVDEFKAYNDNHGHLAGDAALATVAAILADQVKGGQNLAARYGGEEFAALLPGYTLEAAMQLANNVVAAIQARGMPHHASSVAPVVTVSIGVAMASPTLEGSPEALLHAADRALYVAKAQGRNRAIAA</sequence>
<keyword evidence="4" id="KW-0472">Membrane</keyword>
<name>A0A0R0C1V2_9GAMM</name>
<dbReference type="EC" id="2.7.7.65" evidence="2"/>
<dbReference type="InterPro" id="IPR011123">
    <property type="entry name" value="Y_Y_Y"/>
</dbReference>
<proteinExistence type="predicted"/>
<dbReference type="GO" id="GO:0005886">
    <property type="term" value="C:plasma membrane"/>
    <property type="evidence" value="ECO:0007669"/>
    <property type="project" value="TreeGrafter"/>
</dbReference>
<dbReference type="PANTHER" id="PTHR45138:SF9">
    <property type="entry name" value="DIGUANYLATE CYCLASE DGCM-RELATED"/>
    <property type="match status" value="1"/>
</dbReference>
<dbReference type="STRING" id="266128.ABB25_05815"/>
<dbReference type="PATRIC" id="fig|266128.3.peg.2830"/>
<dbReference type="NCBIfam" id="TIGR00254">
    <property type="entry name" value="GGDEF"/>
    <property type="match status" value="1"/>
</dbReference>
<dbReference type="Gene3D" id="3.30.70.270">
    <property type="match status" value="1"/>
</dbReference>
<dbReference type="GO" id="GO:0043709">
    <property type="term" value="P:cell adhesion involved in single-species biofilm formation"/>
    <property type="evidence" value="ECO:0007669"/>
    <property type="project" value="TreeGrafter"/>
</dbReference>
<dbReference type="Pfam" id="PF07494">
    <property type="entry name" value="Reg_prop"/>
    <property type="match status" value="2"/>
</dbReference>
<protein>
    <recommendedName>
        <fullName evidence="2">diguanylate cyclase</fullName>
        <ecNumber evidence="2">2.7.7.65</ecNumber>
    </recommendedName>
</protein>
<dbReference type="InterPro" id="IPR000160">
    <property type="entry name" value="GGDEF_dom"/>
</dbReference>
<dbReference type="CDD" id="cd01949">
    <property type="entry name" value="GGDEF"/>
    <property type="match status" value="1"/>
</dbReference>
<dbReference type="InterPro" id="IPR029787">
    <property type="entry name" value="Nucleotide_cyclase"/>
</dbReference>
<dbReference type="Proteomes" id="UP000051254">
    <property type="component" value="Unassembled WGS sequence"/>
</dbReference>
<evidence type="ECO:0000256" key="4">
    <source>
        <dbReference type="SAM" id="Phobius"/>
    </source>
</evidence>
<dbReference type="Pfam" id="PF00990">
    <property type="entry name" value="GGDEF"/>
    <property type="match status" value="1"/>
</dbReference>
<dbReference type="SUPFAM" id="SSF63829">
    <property type="entry name" value="Calcium-dependent phosphotriesterase"/>
    <property type="match status" value="3"/>
</dbReference>
<comment type="caution">
    <text evidence="6">The sequence shown here is derived from an EMBL/GenBank/DDBJ whole genome shotgun (WGS) entry which is preliminary data.</text>
</comment>
<evidence type="ECO:0000256" key="1">
    <source>
        <dbReference type="ARBA" id="ARBA00001946"/>
    </source>
</evidence>
<feature type="transmembrane region" description="Helical" evidence="4">
    <location>
        <begin position="751"/>
        <end position="771"/>
    </location>
</feature>
<keyword evidence="4" id="KW-0812">Transmembrane</keyword>
<dbReference type="RefSeq" id="WP_057664852.1">
    <property type="nucleotide sequence ID" value="NZ_LDJH01000008.1"/>
</dbReference>